<reference evidence="4" key="1">
    <citation type="journal article" date="2019" name="Int. J. Syst. Evol. Microbiol.">
        <title>The Global Catalogue of Microorganisms (GCM) 10K type strain sequencing project: providing services to taxonomists for standard genome sequencing and annotation.</title>
        <authorList>
            <consortium name="The Broad Institute Genomics Platform"/>
            <consortium name="The Broad Institute Genome Sequencing Center for Infectious Disease"/>
            <person name="Wu L."/>
            <person name="Ma J."/>
        </authorList>
    </citation>
    <scope>NUCLEOTIDE SEQUENCE [LARGE SCALE GENOMIC DNA]</scope>
    <source>
        <strain evidence="4">CGMCC 4.7382</strain>
    </source>
</reference>
<proteinExistence type="predicted"/>
<keyword evidence="2" id="KW-0812">Transmembrane</keyword>
<organism evidence="3 4">
    <name type="scientific">Marinactinospora rubrisoli</name>
    <dbReference type="NCBI Taxonomy" id="2715399"/>
    <lineage>
        <taxon>Bacteria</taxon>
        <taxon>Bacillati</taxon>
        <taxon>Actinomycetota</taxon>
        <taxon>Actinomycetes</taxon>
        <taxon>Streptosporangiales</taxon>
        <taxon>Nocardiopsidaceae</taxon>
        <taxon>Marinactinospora</taxon>
    </lineage>
</organism>
<dbReference type="Proteomes" id="UP001596540">
    <property type="component" value="Unassembled WGS sequence"/>
</dbReference>
<gene>
    <name evidence="3" type="ORF">ACFQRF_00995</name>
</gene>
<feature type="region of interest" description="Disordered" evidence="1">
    <location>
        <begin position="1"/>
        <end position="26"/>
    </location>
</feature>
<evidence type="ECO:0000313" key="3">
    <source>
        <dbReference type="EMBL" id="MFC7326302.1"/>
    </source>
</evidence>
<keyword evidence="4" id="KW-1185">Reference proteome</keyword>
<keyword evidence="2" id="KW-0472">Membrane</keyword>
<name>A0ABW2K8P1_9ACTN</name>
<feature type="transmembrane region" description="Helical" evidence="2">
    <location>
        <begin position="65"/>
        <end position="83"/>
    </location>
</feature>
<comment type="caution">
    <text evidence="3">The sequence shown here is derived from an EMBL/GenBank/DDBJ whole genome shotgun (WGS) entry which is preliminary data.</text>
</comment>
<evidence type="ECO:0000256" key="2">
    <source>
        <dbReference type="SAM" id="Phobius"/>
    </source>
</evidence>
<evidence type="ECO:0000313" key="4">
    <source>
        <dbReference type="Proteomes" id="UP001596540"/>
    </source>
</evidence>
<accession>A0ABW2K8P1</accession>
<keyword evidence="2" id="KW-1133">Transmembrane helix</keyword>
<feature type="transmembrane region" description="Helical" evidence="2">
    <location>
        <begin position="35"/>
        <end position="59"/>
    </location>
</feature>
<dbReference type="EMBL" id="JBHTBH010000001">
    <property type="protein sequence ID" value="MFC7326302.1"/>
    <property type="molecule type" value="Genomic_DNA"/>
</dbReference>
<feature type="compositionally biased region" description="Basic residues" evidence="1">
    <location>
        <begin position="7"/>
        <end position="21"/>
    </location>
</feature>
<protein>
    <submittedName>
        <fullName evidence="3">Uncharacterized protein</fullName>
    </submittedName>
</protein>
<evidence type="ECO:0000256" key="1">
    <source>
        <dbReference type="SAM" id="MobiDB-lite"/>
    </source>
</evidence>
<sequence length="91" mass="10092">MSERPPRRVPRNRKGLRRGRVKGPLGSIERPASALWFRLVLAVFGALVCLVGTVLAVTWAHSPPLAVVLGAALVGTGFNIYWVSQRIRYER</sequence>
<dbReference type="RefSeq" id="WP_379868072.1">
    <property type="nucleotide sequence ID" value="NZ_JBHTBH010000001.1"/>
</dbReference>